<evidence type="ECO:0000259" key="2">
    <source>
        <dbReference type="Pfam" id="PF13655"/>
    </source>
</evidence>
<dbReference type="EMBL" id="KX284724">
    <property type="protein sequence ID" value="AOM67257.1"/>
    <property type="molecule type" value="Genomic_DNA"/>
</dbReference>
<reference evidence="3" key="1">
    <citation type="journal article" date="2016" name="BMC Biol.">
        <title>Parallel evolution of highly conserved plastid genome architecture in red seaweeds and seed plants.</title>
        <authorList>
            <person name="Lee J."/>
            <person name="Cho C.H."/>
            <person name="Park S.I."/>
            <person name="Choi J.W."/>
            <person name="Song H.S."/>
            <person name="West J.A."/>
            <person name="Bhattacharya D."/>
            <person name="Yoon H.S."/>
        </authorList>
    </citation>
    <scope>NUCLEOTIDE SEQUENCE</scope>
</reference>
<dbReference type="Pfam" id="PF13655">
    <property type="entry name" value="RVT_N"/>
    <property type="match status" value="1"/>
</dbReference>
<proteinExistence type="predicted"/>
<organism evidence="3">
    <name type="scientific">Hildenbrandia rubra</name>
    <dbReference type="NCBI Taxonomy" id="31481"/>
    <lineage>
        <taxon>Eukaryota</taxon>
        <taxon>Rhodophyta</taxon>
        <taxon>Florideophyceae</taxon>
        <taxon>Hildenbrandiophycidae</taxon>
        <taxon>Hildenbrandiales</taxon>
        <taxon>Hildenbrandiaceae</taxon>
        <taxon>Hildenbrandia</taxon>
    </lineage>
</organism>
<geneLocation type="plastid" evidence="3"/>
<dbReference type="InterPro" id="IPR013597">
    <property type="entry name" value="Mat_intron_G2"/>
</dbReference>
<name>A0A1C9CFX1_9FLOR</name>
<sequence>MSKKLFTNFSAVNWEYINWSITRNYVSRLQQRIYIAAFKQDYAKMKYLQEKLLFSYHSKLLSVFIVLQNSTISHSKHYNITNYDKLMLANCLNLNQNPYRAYIINFTHLQTQQRHQQLLCTILKQTRQCLAELALKPEWNGKCIRNLQESTISNYSKKRKILKILKSIYDSQYSYTLVLDLAMYIIYGNYTGIINKLYISSSAFLQQEMKIWLEKQNLVAFKGRKSSYDNLSSYMAIKNNSLPINIVVSTLINQLSNWLVEQKLYSGVKYFVNNSQIIFLCRNLLSQQNLALYIKFWFTSINADMRLIQFSLSNTINGFECIGYKIQKKNQRIAITVSKKSQILLWEELSKTIQKSNGLSAYQLIQKLSPRIAFWGNYFKYTKCLKVFSRLDYLLHLRLWTWALRRHPTINKNYIKHKYFPEGKQYIYRKRLVKSNWIFYGYDTDTRISKECFLIRFLWFKYLQE</sequence>
<keyword evidence="3" id="KW-0934">Plastid</keyword>
<dbReference type="RefSeq" id="YP_009294015.1">
    <property type="nucleotide sequence ID" value="NC_031146.1"/>
</dbReference>
<protein>
    <recommendedName>
        <fullName evidence="4">Group II intron maturase-specific domain-containing protein</fullName>
    </recommendedName>
</protein>
<dbReference type="Pfam" id="PF08388">
    <property type="entry name" value="GIIM"/>
    <property type="match status" value="1"/>
</dbReference>
<feature type="domain" description="Group II intron maturase-specific" evidence="1">
    <location>
        <begin position="348"/>
        <end position="420"/>
    </location>
</feature>
<evidence type="ECO:0008006" key="4">
    <source>
        <dbReference type="Google" id="ProtNLM"/>
    </source>
</evidence>
<accession>A0A1C9CFX1</accession>
<gene>
    <name evidence="3" type="primary">ORF466</name>
    <name evidence="3" type="ORF">Hrub_013</name>
</gene>
<dbReference type="InterPro" id="IPR025960">
    <property type="entry name" value="RVT_N"/>
</dbReference>
<dbReference type="GeneID" id="29069921"/>
<evidence type="ECO:0000313" key="3">
    <source>
        <dbReference type="EMBL" id="AOM67257.1"/>
    </source>
</evidence>
<evidence type="ECO:0000259" key="1">
    <source>
        <dbReference type="Pfam" id="PF08388"/>
    </source>
</evidence>
<dbReference type="AlphaFoldDB" id="A0A1C9CFX1"/>
<feature type="domain" description="Reverse transcriptase N-terminal" evidence="2">
    <location>
        <begin position="14"/>
        <end position="69"/>
    </location>
</feature>